<dbReference type="Proteomes" id="UP000270094">
    <property type="component" value="Unassembled WGS sequence"/>
</dbReference>
<reference evidence="1 2" key="1">
    <citation type="submission" date="2018-11" db="EMBL/GenBank/DDBJ databases">
        <authorList>
            <consortium name="Pathogen Informatics"/>
        </authorList>
    </citation>
    <scope>NUCLEOTIDE SEQUENCE [LARGE SCALE GENOMIC DNA]</scope>
</reference>
<dbReference type="AlphaFoldDB" id="A0A3P7JMM8"/>
<sequence length="84" mass="9253">MKELEDLTEMSLPLIVVRNKADLAEGTSFPEVKSTSRLDVVDCVNTCALSSEGVRPLMMSLERLIENLCPDDSGPCLTDVQLLR</sequence>
<organism evidence="1 2">
    <name type="scientific">Strongylus vulgaris</name>
    <name type="common">Blood worm</name>
    <dbReference type="NCBI Taxonomy" id="40348"/>
    <lineage>
        <taxon>Eukaryota</taxon>
        <taxon>Metazoa</taxon>
        <taxon>Ecdysozoa</taxon>
        <taxon>Nematoda</taxon>
        <taxon>Chromadorea</taxon>
        <taxon>Rhabditida</taxon>
        <taxon>Rhabditina</taxon>
        <taxon>Rhabditomorpha</taxon>
        <taxon>Strongyloidea</taxon>
        <taxon>Strongylidae</taxon>
        <taxon>Strongylus</taxon>
    </lineage>
</organism>
<dbReference type="InterPro" id="IPR027417">
    <property type="entry name" value="P-loop_NTPase"/>
</dbReference>
<evidence type="ECO:0000313" key="1">
    <source>
        <dbReference type="EMBL" id="VDM84606.1"/>
    </source>
</evidence>
<keyword evidence="2" id="KW-1185">Reference proteome</keyword>
<accession>A0A3P7JMM8</accession>
<name>A0A3P7JMM8_STRVU</name>
<gene>
    <name evidence="1" type="ORF">SVUK_LOCUS19604</name>
</gene>
<evidence type="ECO:0000313" key="2">
    <source>
        <dbReference type="Proteomes" id="UP000270094"/>
    </source>
</evidence>
<dbReference type="SUPFAM" id="SSF52540">
    <property type="entry name" value="P-loop containing nucleoside triphosphate hydrolases"/>
    <property type="match status" value="1"/>
</dbReference>
<dbReference type="OrthoDB" id="5855688at2759"/>
<proteinExistence type="predicted"/>
<dbReference type="Gene3D" id="3.40.50.300">
    <property type="entry name" value="P-loop containing nucleotide triphosphate hydrolases"/>
    <property type="match status" value="1"/>
</dbReference>
<protein>
    <submittedName>
        <fullName evidence="1">Uncharacterized protein</fullName>
    </submittedName>
</protein>
<dbReference type="EMBL" id="UYYB01131437">
    <property type="protein sequence ID" value="VDM84606.1"/>
    <property type="molecule type" value="Genomic_DNA"/>
</dbReference>